<dbReference type="EMBL" id="LAZR01027955">
    <property type="protein sequence ID" value="KKL64075.1"/>
    <property type="molecule type" value="Genomic_DNA"/>
</dbReference>
<comment type="caution">
    <text evidence="1">The sequence shown here is derived from an EMBL/GenBank/DDBJ whole genome shotgun (WGS) entry which is preliminary data.</text>
</comment>
<organism evidence="1">
    <name type="scientific">marine sediment metagenome</name>
    <dbReference type="NCBI Taxonomy" id="412755"/>
    <lineage>
        <taxon>unclassified sequences</taxon>
        <taxon>metagenomes</taxon>
        <taxon>ecological metagenomes</taxon>
    </lineage>
</organism>
<gene>
    <name evidence="1" type="ORF">LCGC14_2168650</name>
</gene>
<accession>A0A0F9G3C5</accession>
<sequence>FAGYTFPWEDSPERGGADDWSYEQKIIEHEPLMANVTVTTDWGVRSRRRTIRGSCSATTRDALQAFQIINTVGDLVDSEDRTIRAKIQKAKFVTQLVKDISLLDCDGDPTDGRYKYSIEFLER</sequence>
<name>A0A0F9G3C5_9ZZZZ</name>
<dbReference type="AlphaFoldDB" id="A0A0F9G3C5"/>
<proteinExistence type="predicted"/>
<protein>
    <submittedName>
        <fullName evidence="1">Uncharacterized protein</fullName>
    </submittedName>
</protein>
<feature type="non-terminal residue" evidence="1">
    <location>
        <position position="1"/>
    </location>
</feature>
<evidence type="ECO:0000313" key="1">
    <source>
        <dbReference type="EMBL" id="KKL64075.1"/>
    </source>
</evidence>
<reference evidence="1" key="1">
    <citation type="journal article" date="2015" name="Nature">
        <title>Complex archaea that bridge the gap between prokaryotes and eukaryotes.</title>
        <authorList>
            <person name="Spang A."/>
            <person name="Saw J.H."/>
            <person name="Jorgensen S.L."/>
            <person name="Zaremba-Niedzwiedzka K."/>
            <person name="Martijn J."/>
            <person name="Lind A.E."/>
            <person name="van Eijk R."/>
            <person name="Schleper C."/>
            <person name="Guy L."/>
            <person name="Ettema T.J."/>
        </authorList>
    </citation>
    <scope>NUCLEOTIDE SEQUENCE</scope>
</reference>